<dbReference type="AlphaFoldDB" id="C3Y3R2"/>
<dbReference type="InParanoid" id="C3Y3R2"/>
<sequence>MYLFTRGHATVWFRAPGRGRECARGRNRQGVARAFCLACVWSREGSDAGADQVIDRGFGRSVIRCLVLAVIWTSRPRGTCFSHPRGTTGSVPSSDRVSEAESLVDLYAPLVRTRSAAITHWCVARLSPSDRTPVTSPYPQPPVYLRGEGVTPVGHTLDVHCRKIQDRTAESQTTTTKGHTSTN</sequence>
<gene>
    <name evidence="1" type="ORF">BRAFLDRAFT_85507</name>
</gene>
<evidence type="ECO:0000313" key="1">
    <source>
        <dbReference type="EMBL" id="EEN64938.1"/>
    </source>
</evidence>
<proteinExistence type="predicted"/>
<organism>
    <name type="scientific">Branchiostoma floridae</name>
    <name type="common">Florida lancelet</name>
    <name type="synonym">Amphioxus</name>
    <dbReference type="NCBI Taxonomy" id="7739"/>
    <lineage>
        <taxon>Eukaryota</taxon>
        <taxon>Metazoa</taxon>
        <taxon>Chordata</taxon>
        <taxon>Cephalochordata</taxon>
        <taxon>Leptocardii</taxon>
        <taxon>Amphioxiformes</taxon>
        <taxon>Branchiostomatidae</taxon>
        <taxon>Branchiostoma</taxon>
    </lineage>
</organism>
<accession>C3Y3R2</accession>
<dbReference type="EMBL" id="GG666484">
    <property type="protein sequence ID" value="EEN64938.1"/>
    <property type="molecule type" value="Genomic_DNA"/>
</dbReference>
<protein>
    <submittedName>
        <fullName evidence="1">Uncharacterized protein</fullName>
    </submittedName>
</protein>
<reference evidence="1" key="1">
    <citation type="journal article" date="2008" name="Nature">
        <title>The amphioxus genome and the evolution of the chordate karyotype.</title>
        <authorList>
            <consortium name="US DOE Joint Genome Institute (JGI-PGF)"/>
            <person name="Putnam N.H."/>
            <person name="Butts T."/>
            <person name="Ferrier D.E.K."/>
            <person name="Furlong R.F."/>
            <person name="Hellsten U."/>
            <person name="Kawashima T."/>
            <person name="Robinson-Rechavi M."/>
            <person name="Shoguchi E."/>
            <person name="Terry A."/>
            <person name="Yu J.-K."/>
            <person name="Benito-Gutierrez E.L."/>
            <person name="Dubchak I."/>
            <person name="Garcia-Fernandez J."/>
            <person name="Gibson-Brown J.J."/>
            <person name="Grigoriev I.V."/>
            <person name="Horton A.C."/>
            <person name="de Jong P.J."/>
            <person name="Jurka J."/>
            <person name="Kapitonov V.V."/>
            <person name="Kohara Y."/>
            <person name="Kuroki Y."/>
            <person name="Lindquist E."/>
            <person name="Lucas S."/>
            <person name="Osoegawa K."/>
            <person name="Pennacchio L.A."/>
            <person name="Salamov A.A."/>
            <person name="Satou Y."/>
            <person name="Sauka-Spengler T."/>
            <person name="Schmutz J."/>
            <person name="Shin-I T."/>
            <person name="Toyoda A."/>
            <person name="Bronner-Fraser M."/>
            <person name="Fujiyama A."/>
            <person name="Holland L.Z."/>
            <person name="Holland P.W.H."/>
            <person name="Satoh N."/>
            <person name="Rokhsar D.S."/>
        </authorList>
    </citation>
    <scope>NUCLEOTIDE SEQUENCE [LARGE SCALE GENOMIC DNA]</scope>
    <source>
        <strain evidence="1">S238N-H82</strain>
        <tissue evidence="1">Testes</tissue>
    </source>
</reference>
<name>C3Y3R2_BRAFL</name>